<organism evidence="1 2">
    <name type="scientific">Kingdonia uniflora</name>
    <dbReference type="NCBI Taxonomy" id="39325"/>
    <lineage>
        <taxon>Eukaryota</taxon>
        <taxon>Viridiplantae</taxon>
        <taxon>Streptophyta</taxon>
        <taxon>Embryophyta</taxon>
        <taxon>Tracheophyta</taxon>
        <taxon>Spermatophyta</taxon>
        <taxon>Magnoliopsida</taxon>
        <taxon>Ranunculales</taxon>
        <taxon>Circaeasteraceae</taxon>
        <taxon>Kingdonia</taxon>
    </lineage>
</organism>
<evidence type="ECO:0000313" key="1">
    <source>
        <dbReference type="EMBL" id="KAF6168862.1"/>
    </source>
</evidence>
<dbReference type="EMBL" id="JACGCM010000674">
    <property type="protein sequence ID" value="KAF6168862.1"/>
    <property type="molecule type" value="Genomic_DNA"/>
</dbReference>
<accession>A0A7J7NPI3</accession>
<dbReference type="AlphaFoldDB" id="A0A7J7NPI3"/>
<keyword evidence="2" id="KW-1185">Reference proteome</keyword>
<name>A0A7J7NPI3_9MAGN</name>
<gene>
    <name evidence="1" type="ORF">GIB67_041746</name>
</gene>
<protein>
    <submittedName>
        <fullName evidence="1">Uncharacterized protein</fullName>
    </submittedName>
</protein>
<sequence length="57" mass="6264">VAAPSLRGGESLGVFDDAFSFTNCQSRFSNFVTILQNKRNKNSKLATTILIQFPSLL</sequence>
<evidence type="ECO:0000313" key="2">
    <source>
        <dbReference type="Proteomes" id="UP000541444"/>
    </source>
</evidence>
<dbReference type="Proteomes" id="UP000541444">
    <property type="component" value="Unassembled WGS sequence"/>
</dbReference>
<reference evidence="1 2" key="1">
    <citation type="journal article" date="2020" name="IScience">
        <title>Genome Sequencing of the Endangered Kingdonia uniflora (Circaeasteraceae, Ranunculales) Reveals Potential Mechanisms of Evolutionary Specialization.</title>
        <authorList>
            <person name="Sun Y."/>
            <person name="Deng T."/>
            <person name="Zhang A."/>
            <person name="Moore M.J."/>
            <person name="Landis J.B."/>
            <person name="Lin N."/>
            <person name="Zhang H."/>
            <person name="Zhang X."/>
            <person name="Huang J."/>
            <person name="Zhang X."/>
            <person name="Sun H."/>
            <person name="Wang H."/>
        </authorList>
    </citation>
    <scope>NUCLEOTIDE SEQUENCE [LARGE SCALE GENOMIC DNA]</scope>
    <source>
        <strain evidence="1">TB1705</strain>
        <tissue evidence="1">Leaf</tissue>
    </source>
</reference>
<comment type="caution">
    <text evidence="1">The sequence shown here is derived from an EMBL/GenBank/DDBJ whole genome shotgun (WGS) entry which is preliminary data.</text>
</comment>
<proteinExistence type="predicted"/>
<feature type="non-terminal residue" evidence="1">
    <location>
        <position position="1"/>
    </location>
</feature>